<organism evidence="1 2">
    <name type="scientific">Candidatus Rhabdochlamydia oedothoracis</name>
    <dbReference type="NCBI Taxonomy" id="2720720"/>
    <lineage>
        <taxon>Bacteria</taxon>
        <taxon>Pseudomonadati</taxon>
        <taxon>Chlamydiota</taxon>
        <taxon>Chlamydiia</taxon>
        <taxon>Parachlamydiales</taxon>
        <taxon>Candidatus Rhabdochlamydiaceae</taxon>
        <taxon>Candidatus Rhabdochlamydia</taxon>
    </lineage>
</organism>
<evidence type="ECO:0000313" key="1">
    <source>
        <dbReference type="EMBL" id="QYF48078.1"/>
    </source>
</evidence>
<accession>A0ABX8UYN4</accession>
<sequence length="61" mass="6929">MSPICPFIPTSNLTVKRPKITLKLASKDVEKVVFQDMKKSFQSGCVNKLVFIFRVSSKVRI</sequence>
<name>A0ABX8UYN4_9BACT</name>
<gene>
    <name evidence="1" type="ORF">RHABOEDO_000174</name>
</gene>
<dbReference type="EMBL" id="CP075587">
    <property type="protein sequence ID" value="QYF48078.1"/>
    <property type="molecule type" value="Genomic_DNA"/>
</dbReference>
<protein>
    <submittedName>
        <fullName evidence="1">Uncharacterized protein</fullName>
    </submittedName>
</protein>
<proteinExistence type="predicted"/>
<dbReference type="Proteomes" id="UP000826014">
    <property type="component" value="Chromosome"/>
</dbReference>
<evidence type="ECO:0000313" key="2">
    <source>
        <dbReference type="Proteomes" id="UP000826014"/>
    </source>
</evidence>
<keyword evidence="2" id="KW-1185">Reference proteome</keyword>
<reference evidence="1 2" key="1">
    <citation type="journal article" date="2022" name="bioRxiv">
        <title>Ecology and evolution of chlamydial symbionts of arthropods.</title>
        <authorList>
            <person name="Halter T."/>
            <person name="Koestlbacher S."/>
            <person name="Collingro A."/>
            <person name="Sixt B.S."/>
            <person name="Toenshoff E.R."/>
            <person name="Hendrickx F."/>
            <person name="Kostanjsek R."/>
            <person name="Horn M."/>
        </authorList>
    </citation>
    <scope>NUCLEOTIDE SEQUENCE [LARGE SCALE GENOMIC DNA]</scope>
    <source>
        <strain evidence="1">W744xW776</strain>
    </source>
</reference>